<evidence type="ECO:0000256" key="3">
    <source>
        <dbReference type="ARBA" id="ARBA00022692"/>
    </source>
</evidence>
<feature type="transmembrane region" description="Helical" evidence="7">
    <location>
        <begin position="401"/>
        <end position="422"/>
    </location>
</feature>
<keyword evidence="9" id="KW-1185">Reference proteome</keyword>
<dbReference type="Pfam" id="PF13520">
    <property type="entry name" value="AA_permease_2"/>
    <property type="match status" value="1"/>
</dbReference>
<feature type="region of interest" description="Disordered" evidence="6">
    <location>
        <begin position="790"/>
        <end position="847"/>
    </location>
</feature>
<feature type="transmembrane region" description="Helical" evidence="7">
    <location>
        <begin position="657"/>
        <end position="675"/>
    </location>
</feature>
<dbReference type="RefSeq" id="XP_066804018.1">
    <property type="nucleotide sequence ID" value="XM_066945329.1"/>
</dbReference>
<dbReference type="Gene3D" id="1.20.1740.10">
    <property type="entry name" value="Amino acid/polyamine transporter I"/>
    <property type="match status" value="1"/>
</dbReference>
<feature type="transmembrane region" description="Helical" evidence="7">
    <location>
        <begin position="486"/>
        <end position="510"/>
    </location>
</feature>
<dbReference type="GO" id="GO:0016020">
    <property type="term" value="C:membrane"/>
    <property type="evidence" value="ECO:0007669"/>
    <property type="project" value="UniProtKB-SubCell"/>
</dbReference>
<reference evidence="8 9" key="1">
    <citation type="journal article" date="2024" name="bioRxiv">
        <title>Comparative genomics of Cryptococcus and Kwoniella reveals pathogenesis evolution and contrasting karyotype dynamics via intercentromeric recombination or chromosome fusion.</title>
        <authorList>
            <person name="Coelho M.A."/>
            <person name="David-Palma M."/>
            <person name="Shea T."/>
            <person name="Bowers K."/>
            <person name="McGinley-Smith S."/>
            <person name="Mohammad A.W."/>
            <person name="Gnirke A."/>
            <person name="Yurkov A.M."/>
            <person name="Nowrousian M."/>
            <person name="Sun S."/>
            <person name="Cuomo C.A."/>
            <person name="Heitman J."/>
        </authorList>
    </citation>
    <scope>NUCLEOTIDE SEQUENCE [LARGE SCALE GENOMIC DNA]</scope>
    <source>
        <strain evidence="8 9">CBS 13917</strain>
    </source>
</reference>
<feature type="compositionally biased region" description="Low complexity" evidence="6">
    <location>
        <begin position="816"/>
        <end position="828"/>
    </location>
</feature>
<feature type="region of interest" description="Disordered" evidence="6">
    <location>
        <begin position="1"/>
        <end position="141"/>
    </location>
</feature>
<dbReference type="EMBL" id="JBCAWK010000004">
    <property type="protein sequence ID" value="KAK8861393.1"/>
    <property type="molecule type" value="Genomic_DNA"/>
</dbReference>
<evidence type="ECO:0008006" key="10">
    <source>
        <dbReference type="Google" id="ProtNLM"/>
    </source>
</evidence>
<dbReference type="AlphaFoldDB" id="A0AAW0YQI2"/>
<feature type="transmembrane region" description="Helical" evidence="7">
    <location>
        <begin position="612"/>
        <end position="636"/>
    </location>
</feature>
<feature type="region of interest" description="Disordered" evidence="6">
    <location>
        <begin position="173"/>
        <end position="195"/>
    </location>
</feature>
<feature type="transmembrane region" description="Helical" evidence="7">
    <location>
        <begin position="283"/>
        <end position="311"/>
    </location>
</feature>
<evidence type="ECO:0000256" key="6">
    <source>
        <dbReference type="SAM" id="MobiDB-lite"/>
    </source>
</evidence>
<evidence type="ECO:0000256" key="2">
    <source>
        <dbReference type="ARBA" id="ARBA00022448"/>
    </source>
</evidence>
<evidence type="ECO:0000256" key="5">
    <source>
        <dbReference type="ARBA" id="ARBA00023136"/>
    </source>
</evidence>
<feature type="transmembrane region" description="Helical" evidence="7">
    <location>
        <begin position="530"/>
        <end position="553"/>
    </location>
</feature>
<organism evidence="8 9">
    <name type="scientific">Kwoniella newhampshirensis</name>
    <dbReference type="NCBI Taxonomy" id="1651941"/>
    <lineage>
        <taxon>Eukaryota</taxon>
        <taxon>Fungi</taxon>
        <taxon>Dikarya</taxon>
        <taxon>Basidiomycota</taxon>
        <taxon>Agaricomycotina</taxon>
        <taxon>Tremellomycetes</taxon>
        <taxon>Tremellales</taxon>
        <taxon>Cryptococcaceae</taxon>
        <taxon>Kwoniella</taxon>
    </lineage>
</organism>
<evidence type="ECO:0000313" key="9">
    <source>
        <dbReference type="Proteomes" id="UP001388673"/>
    </source>
</evidence>
<evidence type="ECO:0000256" key="7">
    <source>
        <dbReference type="SAM" id="Phobius"/>
    </source>
</evidence>
<dbReference type="GO" id="GO:0022857">
    <property type="term" value="F:transmembrane transporter activity"/>
    <property type="evidence" value="ECO:0007669"/>
    <property type="project" value="InterPro"/>
</dbReference>
<feature type="compositionally biased region" description="Low complexity" evidence="6">
    <location>
        <begin position="174"/>
        <end position="193"/>
    </location>
</feature>
<feature type="compositionally biased region" description="Acidic residues" evidence="6">
    <location>
        <begin position="793"/>
        <end position="814"/>
    </location>
</feature>
<evidence type="ECO:0000256" key="1">
    <source>
        <dbReference type="ARBA" id="ARBA00004141"/>
    </source>
</evidence>
<keyword evidence="5 7" id="KW-0472">Membrane</keyword>
<keyword evidence="2" id="KW-0813">Transport</keyword>
<proteinExistence type="predicted"/>
<feature type="compositionally biased region" description="Low complexity" evidence="6">
    <location>
        <begin position="131"/>
        <end position="141"/>
    </location>
</feature>
<feature type="transmembrane region" description="Helical" evidence="7">
    <location>
        <begin position="587"/>
        <end position="606"/>
    </location>
</feature>
<sequence length="847" mass="91280">MLESSVLHNFSRPPPRRPGPAPLPSADGSSTDHDDSTANSSFASTTSTHSTTSFLLPETPYNTMFTPGADMESNGGGGDYSSYSHRGGMETIYEPAFDNGSEPVPLPSHSPESSLRQSYLSSHGSTNLAPTSSNTTSMTSSATSYKSDSALIYNSDGVPISNRPIPAPLLSLRSTTSSMHPHSQHHSFSPSSHIEQITPSTELSQVSSATPPNVKFGLDLEDPRGMQEDVDGARLRQMGYNAVLGRHYTFWSSLAISWLNIGALQGTIYAVSGTYSYGGPIMILVAWPISGILCLLLTLTLSEFASAYPVAGAMTTWAWKLAKGGVGRERGWSWLITGFVMGGHVGNILLVTWEICNIIAGTMSLSFDYHKRPWHMFLFFLAVLLIVGSVGSTHWGRSHYFWLASGSFGFAMWLVLCITLLATNATKFHPGDLFTKFYNTTGWSSRPYVYILGWQFTTIASGADASAHMAEETQNPSRNVPNAMSAAVIGTYVLGYIPQSIVLLLLSVPPDDAATVRMHAFPFGYILTKAISKSGAVTLCCLMVVVLHLQVLAQLQASSRFVFALAREQAMPFSDWIRQTNEKKNPVRANWLVIALCAPFACMTLGSQATLYSVLAVTASTLSYVGYAVPVALYLVSDMDLQLEGRTSWSLRKWSKPVAVIGLLYVAAVVITQTFPGSKPVTAATMSWSPVVIAGTASACFITWKLYGDRHFAGPIRAVTKWESGVEIDLSSTLAASRSRHSANATTFELDAGRAANPGSSLRLALSPNGVLETSPPFDHAAGTSVTVASVQDDADEEEDEWTSSSETESEGDSDGSGSTITRETRTKTSMRTRSRPGARSPRVEEV</sequence>
<keyword evidence="3 7" id="KW-0812">Transmembrane</keyword>
<feature type="compositionally biased region" description="Pro residues" evidence="6">
    <location>
        <begin position="12"/>
        <end position="23"/>
    </location>
</feature>
<feature type="transmembrane region" description="Helical" evidence="7">
    <location>
        <begin position="687"/>
        <end position="707"/>
    </location>
</feature>
<keyword evidence="4 7" id="KW-1133">Transmembrane helix</keyword>
<evidence type="ECO:0000313" key="8">
    <source>
        <dbReference type="EMBL" id="KAK8861393.1"/>
    </source>
</evidence>
<dbReference type="PANTHER" id="PTHR45649">
    <property type="entry name" value="AMINO-ACID PERMEASE BAT1"/>
    <property type="match status" value="1"/>
</dbReference>
<dbReference type="KEGG" id="kne:92179471"/>
<feature type="transmembrane region" description="Helical" evidence="7">
    <location>
        <begin position="331"/>
        <end position="353"/>
    </location>
</feature>
<comment type="subcellular location">
    <subcellularLocation>
        <location evidence="1">Membrane</location>
        <topology evidence="1">Multi-pass membrane protein</topology>
    </subcellularLocation>
</comment>
<name>A0AAW0YQI2_9TREE</name>
<comment type="caution">
    <text evidence="8">The sequence shown here is derived from an EMBL/GenBank/DDBJ whole genome shotgun (WGS) entry which is preliminary data.</text>
</comment>
<protein>
    <recommendedName>
        <fullName evidence="10">Amino acid/metabolite permease</fullName>
    </recommendedName>
</protein>
<feature type="compositionally biased region" description="Polar residues" evidence="6">
    <location>
        <begin position="110"/>
        <end position="130"/>
    </location>
</feature>
<accession>A0AAW0YQI2</accession>
<dbReference type="InterPro" id="IPR002293">
    <property type="entry name" value="AA/rel_permease1"/>
</dbReference>
<dbReference type="Proteomes" id="UP001388673">
    <property type="component" value="Unassembled WGS sequence"/>
</dbReference>
<dbReference type="PANTHER" id="PTHR45649:SF9">
    <property type="entry name" value="AMINO-ACID PERMEASE 2"/>
    <property type="match status" value="1"/>
</dbReference>
<dbReference type="GeneID" id="92179471"/>
<feature type="compositionally biased region" description="Low complexity" evidence="6">
    <location>
        <begin position="37"/>
        <end position="54"/>
    </location>
</feature>
<evidence type="ECO:0000256" key="4">
    <source>
        <dbReference type="ARBA" id="ARBA00022989"/>
    </source>
</evidence>
<gene>
    <name evidence="8" type="ORF">IAR55_002212</name>
</gene>
<feature type="transmembrane region" description="Helical" evidence="7">
    <location>
        <begin position="248"/>
        <end position="271"/>
    </location>
</feature>
<feature type="transmembrane region" description="Helical" evidence="7">
    <location>
        <begin position="374"/>
        <end position="395"/>
    </location>
</feature>